<dbReference type="RefSeq" id="WP_054735802.1">
    <property type="nucleotide sequence ID" value="NZ_AZFZ01000053.1"/>
</dbReference>
<dbReference type="Gene3D" id="3.40.630.40">
    <property type="entry name" value="Zn-dependent exopeptidases"/>
    <property type="match status" value="1"/>
</dbReference>
<dbReference type="PATRIC" id="fig|1423786.4.peg.2370"/>
<comment type="caution">
    <text evidence="1">The sequence shown here is derived from an EMBL/GenBank/DDBJ whole genome shotgun (WGS) entry which is preliminary data.</text>
</comment>
<organism evidence="1 2">
    <name type="scientific">Lentilactobacillus parafarraginis DSM 18390 = JCM 14109</name>
    <dbReference type="NCBI Taxonomy" id="1423786"/>
    <lineage>
        <taxon>Bacteria</taxon>
        <taxon>Bacillati</taxon>
        <taxon>Bacillota</taxon>
        <taxon>Bacilli</taxon>
        <taxon>Lactobacillales</taxon>
        <taxon>Lactobacillaceae</taxon>
        <taxon>Lentilactobacillus</taxon>
    </lineage>
</organism>
<proteinExistence type="predicted"/>
<dbReference type="InterPro" id="IPR007709">
    <property type="entry name" value="N-FG_amidohydro"/>
</dbReference>
<evidence type="ECO:0000313" key="1">
    <source>
        <dbReference type="EMBL" id="KRM41781.1"/>
    </source>
</evidence>
<sequence length="268" mass="31156">MASFDVFNEHTNQFPVVIDLPHSGTVITPTMKKTLDSEAILANTDWFLRELYGFLPKLGFTVIQNNMNRYLVDPNRDSDGSLTGNYYHLVYTTNTFGHQLYSVPLTPDQIKKRVDQFYRPYHQRLTNLLTEKRQVFGHVFLIDLHSFAEYTKQTSAATADIVLGNDFGRTSPFGIYNYFSNVYEEQGYQVSNNFPFRGGYITRHYGTMDHISALQIELRYCDYIEDRFFDEEVVTDWNSHQFLPAQQIARRVFTGFAQALKTESLLIE</sequence>
<accession>A0A0R1YIS4</accession>
<reference evidence="1 2" key="1">
    <citation type="journal article" date="2015" name="Genome Announc.">
        <title>Expanding the biotechnology potential of lactobacilli through comparative genomics of 213 strains and associated genera.</title>
        <authorList>
            <person name="Sun Z."/>
            <person name="Harris H.M."/>
            <person name="McCann A."/>
            <person name="Guo C."/>
            <person name="Argimon S."/>
            <person name="Zhang W."/>
            <person name="Yang X."/>
            <person name="Jeffery I.B."/>
            <person name="Cooney J.C."/>
            <person name="Kagawa T.F."/>
            <person name="Liu W."/>
            <person name="Song Y."/>
            <person name="Salvetti E."/>
            <person name="Wrobel A."/>
            <person name="Rasinkangas P."/>
            <person name="Parkhill J."/>
            <person name="Rea M.C."/>
            <person name="O'Sullivan O."/>
            <person name="Ritari J."/>
            <person name="Douillard F.P."/>
            <person name="Paul Ross R."/>
            <person name="Yang R."/>
            <person name="Briner A.E."/>
            <person name="Felis G.E."/>
            <person name="de Vos W.M."/>
            <person name="Barrangou R."/>
            <person name="Klaenhammer T.R."/>
            <person name="Caufield P.W."/>
            <person name="Cui Y."/>
            <person name="Zhang H."/>
            <person name="O'Toole P.W."/>
        </authorList>
    </citation>
    <scope>NUCLEOTIDE SEQUENCE [LARGE SCALE GENOMIC DNA]</scope>
    <source>
        <strain evidence="1 2">DSM 18390</strain>
    </source>
</reference>
<protein>
    <submittedName>
        <fullName evidence="1">N-formylglutamate amidohydrolase</fullName>
    </submittedName>
</protein>
<dbReference type="SUPFAM" id="SSF53187">
    <property type="entry name" value="Zn-dependent exopeptidases"/>
    <property type="match status" value="1"/>
</dbReference>
<dbReference type="EMBL" id="AZFZ01000053">
    <property type="protein sequence ID" value="KRM41781.1"/>
    <property type="molecule type" value="Genomic_DNA"/>
</dbReference>
<dbReference type="Proteomes" id="UP000051010">
    <property type="component" value="Unassembled WGS sequence"/>
</dbReference>
<gene>
    <name evidence="1" type="ORF">FD47_GL002256</name>
</gene>
<dbReference type="GO" id="GO:0016787">
    <property type="term" value="F:hydrolase activity"/>
    <property type="evidence" value="ECO:0007669"/>
    <property type="project" value="UniProtKB-KW"/>
</dbReference>
<dbReference type="AlphaFoldDB" id="A0A0R1YIS4"/>
<keyword evidence="1" id="KW-0378">Hydrolase</keyword>
<dbReference type="Pfam" id="PF05013">
    <property type="entry name" value="FGase"/>
    <property type="match status" value="1"/>
</dbReference>
<name>A0A0R1YIS4_9LACO</name>
<evidence type="ECO:0000313" key="2">
    <source>
        <dbReference type="Proteomes" id="UP000051010"/>
    </source>
</evidence>